<dbReference type="PRINTS" id="PR00332">
    <property type="entry name" value="HISTRIAD"/>
</dbReference>
<dbReference type="InterPro" id="IPR019808">
    <property type="entry name" value="Histidine_triad_CS"/>
</dbReference>
<reference evidence="5" key="1">
    <citation type="submission" date="2009-09" db="EMBL/GenBank/DDBJ databases">
        <authorList>
            <person name="Weinstock G."/>
            <person name="Sodergren E."/>
            <person name="Clifton S."/>
            <person name="Fulton L."/>
            <person name="Fulton B."/>
            <person name="Courtney L."/>
            <person name="Fronick C."/>
            <person name="Harrison M."/>
            <person name="Strong C."/>
            <person name="Farmer C."/>
            <person name="Delahaunty K."/>
            <person name="Markovic C."/>
            <person name="Hall O."/>
            <person name="Minx P."/>
            <person name="Tomlinson C."/>
            <person name="Mitreva M."/>
            <person name="Nelson J."/>
            <person name="Hou S."/>
            <person name="Wollam A."/>
            <person name="Pepin K.H."/>
            <person name="Johnson M."/>
            <person name="Bhonagiri V."/>
            <person name="Nash W.E."/>
            <person name="Warren W."/>
            <person name="Chinwalla A."/>
            <person name="Mardis E.R."/>
            <person name="Wilson R.K."/>
        </authorList>
    </citation>
    <scope>NUCLEOTIDE SEQUENCE [LARGE SCALE GENOMIC DNA]</scope>
    <source>
        <strain evidence="5">DSM 20544</strain>
    </source>
</reference>
<dbReference type="InterPro" id="IPR036265">
    <property type="entry name" value="HIT-like_sf"/>
</dbReference>
<dbReference type="InterPro" id="IPR001310">
    <property type="entry name" value="Histidine_triad_HIT"/>
</dbReference>
<dbReference type="CDD" id="cd01276">
    <property type="entry name" value="PKCI_related"/>
    <property type="match status" value="1"/>
</dbReference>
<dbReference type="PROSITE" id="PS51084">
    <property type="entry name" value="HIT_2"/>
    <property type="match status" value="1"/>
</dbReference>
<dbReference type="Pfam" id="PF01230">
    <property type="entry name" value="HIT"/>
    <property type="match status" value="1"/>
</dbReference>
<evidence type="ECO:0000313" key="5">
    <source>
        <dbReference type="EMBL" id="EEX68663.1"/>
    </source>
</evidence>
<dbReference type="Proteomes" id="UP000003671">
    <property type="component" value="Unassembled WGS sequence"/>
</dbReference>
<gene>
    <name evidence="5" type="ORF">MITSMUL_04729</name>
</gene>
<evidence type="ECO:0000259" key="4">
    <source>
        <dbReference type="PROSITE" id="PS51084"/>
    </source>
</evidence>
<dbReference type="HOGENOM" id="CLU_056776_8_1_9"/>
<dbReference type="PATRIC" id="fig|500635.8.peg.1438"/>
<dbReference type="PANTHER" id="PTHR23089">
    <property type="entry name" value="HISTIDINE TRIAD HIT PROTEIN"/>
    <property type="match status" value="1"/>
</dbReference>
<dbReference type="InterPro" id="IPR011146">
    <property type="entry name" value="HIT-like"/>
</dbReference>
<accession>C9KNN9</accession>
<dbReference type="PROSITE" id="PS00892">
    <property type="entry name" value="HIT_1"/>
    <property type="match status" value="1"/>
</dbReference>
<evidence type="ECO:0000313" key="6">
    <source>
        <dbReference type="Proteomes" id="UP000003671"/>
    </source>
</evidence>
<evidence type="ECO:0000256" key="2">
    <source>
        <dbReference type="PIRSR" id="PIRSR601310-3"/>
    </source>
</evidence>
<dbReference type="GO" id="GO:0003824">
    <property type="term" value="F:catalytic activity"/>
    <property type="evidence" value="ECO:0007669"/>
    <property type="project" value="InterPro"/>
</dbReference>
<sequence>MKMADCIFCKIAQKEIPSTLVYEDDMVVAFRDLEPQAPQHVLVIPKKHVESLLALKEEDKALVSHILVDVIPELAQKLGIAEKGFRVVANTGEEGGQTVKHLHFHLLGGRSMQWPPG</sequence>
<proteinExistence type="predicted"/>
<dbReference type="Gene3D" id="3.30.428.10">
    <property type="entry name" value="HIT-like"/>
    <property type="match status" value="1"/>
</dbReference>
<keyword evidence="6" id="KW-1185">Reference proteome</keyword>
<dbReference type="SUPFAM" id="SSF54197">
    <property type="entry name" value="HIT-like"/>
    <property type="match status" value="1"/>
</dbReference>
<dbReference type="AlphaFoldDB" id="C9KNN9"/>
<feature type="domain" description="HIT" evidence="4">
    <location>
        <begin position="7"/>
        <end position="117"/>
    </location>
</feature>
<name>C9KNN9_9FIRM</name>
<protein>
    <submittedName>
        <fullName evidence="5">Histidine triad domain protein</fullName>
    </submittedName>
</protein>
<comment type="caution">
    <text evidence="5">The sequence shown here is derived from an EMBL/GenBank/DDBJ whole genome shotgun (WGS) entry which is preliminary data.</text>
</comment>
<dbReference type="STRING" id="500635.MITSMUL_04729"/>
<feature type="short sequence motif" description="Histidine triad motif" evidence="2 3">
    <location>
        <begin position="101"/>
        <end position="105"/>
    </location>
</feature>
<feature type="active site" description="Tele-AMP-histidine intermediate" evidence="1">
    <location>
        <position position="103"/>
    </location>
</feature>
<evidence type="ECO:0000256" key="3">
    <source>
        <dbReference type="PROSITE-ProRule" id="PRU00464"/>
    </source>
</evidence>
<dbReference type="EMBL" id="ABWK02000017">
    <property type="protein sequence ID" value="EEX68663.1"/>
    <property type="molecule type" value="Genomic_DNA"/>
</dbReference>
<organism evidence="5 6">
    <name type="scientific">Mitsuokella multacida DSM 20544</name>
    <dbReference type="NCBI Taxonomy" id="500635"/>
    <lineage>
        <taxon>Bacteria</taxon>
        <taxon>Bacillati</taxon>
        <taxon>Bacillota</taxon>
        <taxon>Negativicutes</taxon>
        <taxon>Selenomonadales</taxon>
        <taxon>Selenomonadaceae</taxon>
        <taxon>Mitsuokella</taxon>
    </lineage>
</organism>
<evidence type="ECO:0000256" key="1">
    <source>
        <dbReference type="PIRSR" id="PIRSR601310-1"/>
    </source>
</evidence>
<dbReference type="eggNOG" id="COG0537">
    <property type="taxonomic scope" value="Bacteria"/>
</dbReference>